<comment type="caution">
    <text evidence="7">The sequence shown here is derived from an EMBL/GenBank/DDBJ whole genome shotgun (WGS) entry which is preliminary data.</text>
</comment>
<proteinExistence type="predicted"/>
<protein>
    <recommendedName>
        <fullName evidence="6">MYND-type domain-containing protein</fullName>
    </recommendedName>
</protein>
<feature type="domain" description="MYND-type" evidence="6">
    <location>
        <begin position="394"/>
        <end position="433"/>
    </location>
</feature>
<dbReference type="EMBL" id="JARJCW010000116">
    <property type="protein sequence ID" value="KAJ7192741.1"/>
    <property type="molecule type" value="Genomic_DNA"/>
</dbReference>
<keyword evidence="1" id="KW-0479">Metal-binding</keyword>
<evidence type="ECO:0000313" key="8">
    <source>
        <dbReference type="Proteomes" id="UP001219525"/>
    </source>
</evidence>
<keyword evidence="2 4" id="KW-0863">Zinc-finger</keyword>
<reference evidence="7" key="1">
    <citation type="submission" date="2023-03" db="EMBL/GenBank/DDBJ databases">
        <title>Massive genome expansion in bonnet fungi (Mycena s.s.) driven by repeated elements and novel gene families across ecological guilds.</title>
        <authorList>
            <consortium name="Lawrence Berkeley National Laboratory"/>
            <person name="Harder C.B."/>
            <person name="Miyauchi S."/>
            <person name="Viragh M."/>
            <person name="Kuo A."/>
            <person name="Thoen E."/>
            <person name="Andreopoulos B."/>
            <person name="Lu D."/>
            <person name="Skrede I."/>
            <person name="Drula E."/>
            <person name="Henrissat B."/>
            <person name="Morin E."/>
            <person name="Kohler A."/>
            <person name="Barry K."/>
            <person name="LaButti K."/>
            <person name="Morin E."/>
            <person name="Salamov A."/>
            <person name="Lipzen A."/>
            <person name="Mereny Z."/>
            <person name="Hegedus B."/>
            <person name="Baldrian P."/>
            <person name="Stursova M."/>
            <person name="Weitz H."/>
            <person name="Taylor A."/>
            <person name="Grigoriev I.V."/>
            <person name="Nagy L.G."/>
            <person name="Martin F."/>
            <person name="Kauserud H."/>
        </authorList>
    </citation>
    <scope>NUCLEOTIDE SEQUENCE</scope>
    <source>
        <strain evidence="7">9144</strain>
    </source>
</reference>
<name>A0AAD6UR96_9AGAR</name>
<dbReference type="GO" id="GO:0008270">
    <property type="term" value="F:zinc ion binding"/>
    <property type="evidence" value="ECO:0007669"/>
    <property type="project" value="UniProtKB-KW"/>
</dbReference>
<dbReference type="PROSITE" id="PS50865">
    <property type="entry name" value="ZF_MYND_2"/>
    <property type="match status" value="1"/>
</dbReference>
<organism evidence="7 8">
    <name type="scientific">Mycena pura</name>
    <dbReference type="NCBI Taxonomy" id="153505"/>
    <lineage>
        <taxon>Eukaryota</taxon>
        <taxon>Fungi</taxon>
        <taxon>Dikarya</taxon>
        <taxon>Basidiomycota</taxon>
        <taxon>Agaricomycotina</taxon>
        <taxon>Agaricomycetes</taxon>
        <taxon>Agaricomycetidae</taxon>
        <taxon>Agaricales</taxon>
        <taxon>Marasmiineae</taxon>
        <taxon>Mycenaceae</taxon>
        <taxon>Mycena</taxon>
    </lineage>
</organism>
<keyword evidence="8" id="KW-1185">Reference proteome</keyword>
<sequence length="508" mass="55766">MALVPTNSTELSTENDMPPGMPTTGPDLSLQLKIWAFVQTLWPFLCDPANSPICAASVHELFCRLLSDPEEDTTKASVRILRTKHQEVLDATMHFVARDRPALLLWALEMKLNDCQCDLTAPVLEIIHENGNAVPSTFKDMIGSIFVVLGDVMENVKVGRILGSHGAAALGQTEAGKWPSSTAAIFPAGPAEAIVSFARLYRLTRSPAILDFIRLALPHCPSLASPALNNPEFVAALKDELERAVDNIETDRTICGTESEYVPGENPSPTRSIRTIAMVLQTLIVTFTESLRLDIQSSALIPSARGIHDLLLAVLIRIKRSPSKTKLSDFCFYVSGIALSLITALPKTHPQRPPTLHPVILEYAKLHNGGTFCSVYSVISRLTESVSQCCSATCAATSESSTQKLQYCGQCQVMRYCSGACQKNAWRYHKLVCKDLEKLKKEALPKVARVSKKGKGFGKFLEAFEKEARKLGFTTERMTELSAELTPFLHFENAGMKKSPSHKTANHL</sequence>
<keyword evidence="3" id="KW-0862">Zinc</keyword>
<dbReference type="Proteomes" id="UP001219525">
    <property type="component" value="Unassembled WGS sequence"/>
</dbReference>
<dbReference type="Pfam" id="PF01753">
    <property type="entry name" value="zf-MYND"/>
    <property type="match status" value="1"/>
</dbReference>
<dbReference type="InterPro" id="IPR002893">
    <property type="entry name" value="Znf_MYND"/>
</dbReference>
<feature type="compositionally biased region" description="Polar residues" evidence="5">
    <location>
        <begin position="1"/>
        <end position="15"/>
    </location>
</feature>
<evidence type="ECO:0000256" key="4">
    <source>
        <dbReference type="PROSITE-ProRule" id="PRU00134"/>
    </source>
</evidence>
<evidence type="ECO:0000313" key="7">
    <source>
        <dbReference type="EMBL" id="KAJ7192741.1"/>
    </source>
</evidence>
<evidence type="ECO:0000256" key="5">
    <source>
        <dbReference type="SAM" id="MobiDB-lite"/>
    </source>
</evidence>
<evidence type="ECO:0000256" key="2">
    <source>
        <dbReference type="ARBA" id="ARBA00022771"/>
    </source>
</evidence>
<gene>
    <name evidence="7" type="ORF">GGX14DRAFT_479719</name>
</gene>
<dbReference type="AlphaFoldDB" id="A0AAD6UR96"/>
<dbReference type="SUPFAM" id="SSF144232">
    <property type="entry name" value="HIT/MYND zinc finger-like"/>
    <property type="match status" value="1"/>
</dbReference>
<evidence type="ECO:0000256" key="3">
    <source>
        <dbReference type="ARBA" id="ARBA00022833"/>
    </source>
</evidence>
<dbReference type="Gene3D" id="6.10.140.2220">
    <property type="match status" value="1"/>
</dbReference>
<evidence type="ECO:0000259" key="6">
    <source>
        <dbReference type="PROSITE" id="PS50865"/>
    </source>
</evidence>
<accession>A0AAD6UR96</accession>
<evidence type="ECO:0000256" key="1">
    <source>
        <dbReference type="ARBA" id="ARBA00022723"/>
    </source>
</evidence>
<feature type="region of interest" description="Disordered" evidence="5">
    <location>
        <begin position="1"/>
        <end position="23"/>
    </location>
</feature>